<evidence type="ECO:0000256" key="1">
    <source>
        <dbReference type="ARBA" id="ARBA00006336"/>
    </source>
</evidence>
<name>A0ABY7ACR6_9FIRM</name>
<protein>
    <submittedName>
        <fullName evidence="4">Cysteine hydrolase family protein</fullName>
    </submittedName>
</protein>
<dbReference type="PANTHER" id="PTHR43540">
    <property type="entry name" value="PEROXYUREIDOACRYLATE/UREIDOACRYLATE AMIDOHYDROLASE-RELATED"/>
    <property type="match status" value="1"/>
</dbReference>
<organism evidence="4 5">
    <name type="scientific">Lacrimispora xylanolytica</name>
    <dbReference type="NCBI Taxonomy" id="29375"/>
    <lineage>
        <taxon>Bacteria</taxon>
        <taxon>Bacillati</taxon>
        <taxon>Bacillota</taxon>
        <taxon>Clostridia</taxon>
        <taxon>Lachnospirales</taxon>
        <taxon>Lachnospiraceae</taxon>
        <taxon>Lacrimispora</taxon>
    </lineage>
</organism>
<evidence type="ECO:0000259" key="3">
    <source>
        <dbReference type="Pfam" id="PF00857"/>
    </source>
</evidence>
<dbReference type="Gene3D" id="3.40.50.850">
    <property type="entry name" value="Isochorismatase-like"/>
    <property type="match status" value="1"/>
</dbReference>
<proteinExistence type="inferred from homology"/>
<dbReference type="GO" id="GO:0016787">
    <property type="term" value="F:hydrolase activity"/>
    <property type="evidence" value="ECO:0007669"/>
    <property type="project" value="UniProtKB-KW"/>
</dbReference>
<accession>A0ABY7ACR6</accession>
<dbReference type="InterPro" id="IPR036380">
    <property type="entry name" value="Isochorismatase-like_sf"/>
</dbReference>
<reference evidence="4" key="1">
    <citation type="submission" date="2022-11" db="EMBL/GenBank/DDBJ databases">
        <title>Lacrimispora xylanolytica sy1, complete genome.</title>
        <authorList>
            <person name="Choi S."/>
        </authorList>
    </citation>
    <scope>NUCLEOTIDE SEQUENCE</scope>
    <source>
        <strain evidence="4">Sy1</strain>
    </source>
</reference>
<keyword evidence="2 4" id="KW-0378">Hydrolase</keyword>
<gene>
    <name evidence="4" type="ORF">OW255_02200</name>
</gene>
<dbReference type="Pfam" id="PF00857">
    <property type="entry name" value="Isochorismatase"/>
    <property type="match status" value="1"/>
</dbReference>
<keyword evidence="5" id="KW-1185">Reference proteome</keyword>
<dbReference type="EMBL" id="CP113524">
    <property type="protein sequence ID" value="WAJ24356.1"/>
    <property type="molecule type" value="Genomic_DNA"/>
</dbReference>
<dbReference type="CDD" id="cd01014">
    <property type="entry name" value="nicotinamidase_related"/>
    <property type="match status" value="1"/>
</dbReference>
<evidence type="ECO:0000313" key="4">
    <source>
        <dbReference type="EMBL" id="WAJ24356.1"/>
    </source>
</evidence>
<dbReference type="InterPro" id="IPR050272">
    <property type="entry name" value="Isochorismatase-like_hydrls"/>
</dbReference>
<dbReference type="RefSeq" id="WP_268115479.1">
    <property type="nucleotide sequence ID" value="NZ_CP113524.1"/>
</dbReference>
<sequence length="180" mass="20707">MVLLVVDTQKLLVNDQLYNFNAFTKNIENLISAARKNNMEVVYVVHDNGKGSSLTKGEEGFEVYEDFKPLEQEKIFTKEVNSSFRGTGLLEYLKDKNEKEIIVVGLQTDKCIDATVKCGFEHGFHMIVPAYANSTIDNEYLSGENSYKYHNEFMWNERYAECISLDEVIKKIKNHNTIES</sequence>
<dbReference type="InterPro" id="IPR000868">
    <property type="entry name" value="Isochorismatase-like_dom"/>
</dbReference>
<dbReference type="Proteomes" id="UP001163115">
    <property type="component" value="Chromosome"/>
</dbReference>
<dbReference type="PANTHER" id="PTHR43540:SF14">
    <property type="entry name" value="ISOCHORISMATASE"/>
    <property type="match status" value="1"/>
</dbReference>
<dbReference type="SUPFAM" id="SSF52499">
    <property type="entry name" value="Isochorismatase-like hydrolases"/>
    <property type="match status" value="1"/>
</dbReference>
<evidence type="ECO:0000313" key="5">
    <source>
        <dbReference type="Proteomes" id="UP001163115"/>
    </source>
</evidence>
<comment type="similarity">
    <text evidence="1">Belongs to the isochorismatase family.</text>
</comment>
<feature type="domain" description="Isochorismatase-like" evidence="3">
    <location>
        <begin position="2"/>
        <end position="140"/>
    </location>
</feature>
<evidence type="ECO:0000256" key="2">
    <source>
        <dbReference type="ARBA" id="ARBA00022801"/>
    </source>
</evidence>